<keyword evidence="18 23" id="KW-0961">Cell wall biogenesis/degradation</keyword>
<dbReference type="RefSeq" id="WP_256616100.1">
    <property type="nucleotide sequence ID" value="NZ_JANIBK010000088.1"/>
</dbReference>
<evidence type="ECO:0000256" key="17">
    <source>
        <dbReference type="ARBA" id="ARBA00023268"/>
    </source>
</evidence>
<dbReference type="Proteomes" id="UP001524586">
    <property type="component" value="Unassembled WGS sequence"/>
</dbReference>
<evidence type="ECO:0000256" key="12">
    <source>
        <dbReference type="ARBA" id="ARBA00022801"/>
    </source>
</evidence>
<keyword evidence="11 23" id="KW-0808">Transferase</keyword>
<comment type="catalytic activity">
    <reaction evidence="20">
        <text>Preferential cleavage: (Ac)2-L-Lys-D-Ala-|-D-Ala. Also transpeptidation of peptidyl-alanyl moieties that are N-acyl substituents of D-alanine.</text>
        <dbReference type="EC" id="3.4.16.4"/>
    </reaction>
</comment>
<dbReference type="InterPro" id="IPR023346">
    <property type="entry name" value="Lysozyme-like_dom_sf"/>
</dbReference>
<evidence type="ECO:0000256" key="1">
    <source>
        <dbReference type="ARBA" id="ARBA00002624"/>
    </source>
</evidence>
<keyword evidence="8" id="KW-0121">Carboxypeptidase</keyword>
<keyword evidence="15" id="KW-0472">Membrane</keyword>
<dbReference type="InterPro" id="IPR001460">
    <property type="entry name" value="PCN-bd_Tpept"/>
</dbReference>
<keyword evidence="13 23" id="KW-0133">Cell shape</keyword>
<dbReference type="InterPro" id="IPR012338">
    <property type="entry name" value="Beta-lactam/transpept-like"/>
</dbReference>
<comment type="similarity">
    <text evidence="4 23">In the C-terminal section; belongs to the transpeptidase family.</text>
</comment>
<dbReference type="Gene3D" id="3.30.2060.10">
    <property type="entry name" value="Penicillin-binding protein 1b domain"/>
    <property type="match status" value="1"/>
</dbReference>
<feature type="domain" description="Penicillin-binding protein transpeptidase" evidence="25">
    <location>
        <begin position="438"/>
        <end position="675"/>
    </location>
</feature>
<evidence type="ECO:0000256" key="20">
    <source>
        <dbReference type="ARBA" id="ARBA00034000"/>
    </source>
</evidence>
<sequence>MARRPRPRTRHNSSSARRRKNPSKSSWLLKALFPLLLAGGFALASYVGYLDYTVREQFEGKRWSIPARVYASPLELYAGLEYNSQQFEDILLQLHYRQDPQLAGEGSYAMKGGQINVKTRAFNFGDKLQESRKISIGFAGGVLTSLIDANSGNELAIVRMEPIQIGSFYPTRKEDRILIKLEDAPATLVQGLLSTEDRDFYHHFGISPKGIARAMWSNLKAGGMVQGGSTITQQLVKNFFLHPKRTLRRKLKEVLMSLILEYRYSKDEILEAYLNEIFLGQDGASAVHGFGLASEFYFGQSLKTLNLPQVATLVALVRGPSEYDPRRKPEHTLDRRNLVLDSMLAEGYIDARQAEEAKKQPLAVAAVTHRSANRYPGFIDLVKRQLKQEYKEEDLTSEGLRIVTTLDTRVQDALEKSIAGKLKQLEKSPKSNDLESAAIVTRRDSGEIVALAGARDANDIGFNRALDAVRPIGSLIKPVVYLTALEYPDRYTITTPVSDTRLQIPAGGGKTWSPDNYDNREHGVVPLHVALTNSYNMATVRIGMDIGLSRIANNLKNMGVSRQVDLYPSMLLGAAPLSPLEVTQIYQTLAGDGYATPLRSIRAVNAADGKALQSYPFTVRQAIDPAATYITNTILQDVMRVGTGRSAYKYVPETMNLVGKTGTTNELRDSWFAGFSGDYLSVVWVGRDDNKPTGLTGATGALQIWSELMRQVAKQSVNLVAPDNVRMKWIDTQTGWLADENCPGAQTYPFVDGSGPTEYSSNCGSALDAAGSWLNHLNPF</sequence>
<keyword evidence="16" id="KW-0046">Antibiotic resistance</keyword>
<evidence type="ECO:0000313" key="28">
    <source>
        <dbReference type="EMBL" id="MCQ8129668.1"/>
    </source>
</evidence>
<dbReference type="InterPro" id="IPR001264">
    <property type="entry name" value="Glyco_trans_51"/>
</dbReference>
<evidence type="ECO:0000256" key="6">
    <source>
        <dbReference type="ARBA" id="ARBA00018637"/>
    </source>
</evidence>
<evidence type="ECO:0000256" key="10">
    <source>
        <dbReference type="ARBA" id="ARBA00022676"/>
    </source>
</evidence>
<dbReference type="PANTHER" id="PTHR32282">
    <property type="entry name" value="BINDING PROTEIN TRANSPEPTIDASE, PUTATIVE-RELATED"/>
    <property type="match status" value="1"/>
</dbReference>
<comment type="similarity">
    <text evidence="5 23">In the N-terminal section; belongs to the glycosyltransferase 51 family.</text>
</comment>
<feature type="domain" description="Bifunctional transglycosylase second" evidence="27">
    <location>
        <begin position="76"/>
        <end position="160"/>
    </location>
</feature>
<evidence type="ECO:0000256" key="23">
    <source>
        <dbReference type="PIRNR" id="PIRNR002799"/>
    </source>
</evidence>
<gene>
    <name evidence="28" type="primary">mrcB</name>
    <name evidence="28" type="ORF">NP596_14485</name>
</gene>
<accession>A0ABT1U734</accession>
<evidence type="ECO:0000256" key="8">
    <source>
        <dbReference type="ARBA" id="ARBA00022645"/>
    </source>
</evidence>
<protein>
    <recommendedName>
        <fullName evidence="6 22">Penicillin-binding protein 1B</fullName>
        <shortName evidence="23">PBP-1b</shortName>
        <shortName evidence="23">PBP1b</shortName>
    </recommendedName>
    <alternativeName>
        <fullName evidence="19 23">Murein polymerase</fullName>
    </alternativeName>
</protein>
<comment type="function">
    <text evidence="1 23">Cell wall formation. Synthesis of cross-linked peptidoglycan from the lipid intermediates. The enzyme has a penicillin-insensitive transglycosylase N-terminal domain (formation of linear glycan strands) and a penicillin-sensitive transpeptidase C-terminal domain (cross-linking of the peptide subunits).</text>
</comment>
<feature type="region of interest" description="Disordered" evidence="24">
    <location>
        <begin position="1"/>
        <end position="22"/>
    </location>
</feature>
<reference evidence="28 29" key="1">
    <citation type="submission" date="2022-07" db="EMBL/GenBank/DDBJ databases">
        <title>Methylomonas rivi sp. nov., Methylomonas rosea sp. nov., Methylomonas aureus sp. nov. and Methylomonas subterranea sp. nov., four novel methanotrophs isolated from a freshwater creek and the deep terrestrial subsurface.</title>
        <authorList>
            <person name="Abin C."/>
            <person name="Sankaranarayanan K."/>
            <person name="Garner C."/>
            <person name="Sindelar R."/>
            <person name="Kotary K."/>
            <person name="Garner R."/>
            <person name="Barclay S."/>
            <person name="Lawson P."/>
            <person name="Krumholz L."/>
        </authorList>
    </citation>
    <scope>NUCLEOTIDE SEQUENCE [LARGE SCALE GENOMIC DNA]</scope>
    <source>
        <strain evidence="28 29">WSC-6</strain>
    </source>
</reference>
<evidence type="ECO:0000256" key="13">
    <source>
        <dbReference type="ARBA" id="ARBA00022960"/>
    </source>
</evidence>
<dbReference type="PANTHER" id="PTHR32282:SF11">
    <property type="entry name" value="PENICILLIN-BINDING PROTEIN 1B"/>
    <property type="match status" value="1"/>
</dbReference>
<organism evidence="28 29">
    <name type="scientific">Methylomonas rivi</name>
    <dbReference type="NCBI Taxonomy" id="2952226"/>
    <lineage>
        <taxon>Bacteria</taxon>
        <taxon>Pseudomonadati</taxon>
        <taxon>Pseudomonadota</taxon>
        <taxon>Gammaproteobacteria</taxon>
        <taxon>Methylococcales</taxon>
        <taxon>Methylococcaceae</taxon>
        <taxon>Methylomonas</taxon>
    </lineage>
</organism>
<evidence type="ECO:0000256" key="5">
    <source>
        <dbReference type="ARBA" id="ARBA00007739"/>
    </source>
</evidence>
<evidence type="ECO:0000256" key="11">
    <source>
        <dbReference type="ARBA" id="ARBA00022679"/>
    </source>
</evidence>
<name>A0ABT1U734_9GAMM</name>
<dbReference type="NCBIfam" id="TIGR02071">
    <property type="entry name" value="PBP_1b"/>
    <property type="match status" value="1"/>
</dbReference>
<evidence type="ECO:0000256" key="19">
    <source>
        <dbReference type="ARBA" id="ARBA00032454"/>
    </source>
</evidence>
<dbReference type="EMBL" id="JANIBK010000088">
    <property type="protein sequence ID" value="MCQ8129668.1"/>
    <property type="molecule type" value="Genomic_DNA"/>
</dbReference>
<dbReference type="Pfam" id="PF00905">
    <property type="entry name" value="Transpeptidase"/>
    <property type="match status" value="1"/>
</dbReference>
<dbReference type="Gene3D" id="1.10.3810.10">
    <property type="entry name" value="Biosynthetic peptidoglycan transglycosylase-like"/>
    <property type="match status" value="1"/>
</dbReference>
<keyword evidence="29" id="KW-1185">Reference proteome</keyword>
<dbReference type="SUPFAM" id="SSF53955">
    <property type="entry name" value="Lysozyme-like"/>
    <property type="match status" value="1"/>
</dbReference>
<proteinExistence type="inferred from homology"/>
<keyword evidence="12" id="KW-0378">Hydrolase</keyword>
<comment type="catalytic activity">
    <reaction evidence="21">
        <text>[GlcNAc-(1-&gt;4)-Mur2Ac(oyl-L-Ala-gamma-D-Glu-L-Lys-D-Ala-D-Ala)](n)-di-trans,octa-cis-undecaprenyl diphosphate + beta-D-GlcNAc-(1-&gt;4)-Mur2Ac(oyl-L-Ala-gamma-D-Glu-L-Lys-D-Ala-D-Ala)-di-trans,octa-cis-undecaprenyl diphosphate = [GlcNAc-(1-&gt;4)-Mur2Ac(oyl-L-Ala-gamma-D-Glu-L-Lys-D-Ala-D-Ala)](n+1)-di-trans,octa-cis-undecaprenyl diphosphate + di-trans,octa-cis-undecaprenyl diphosphate + H(+)</text>
        <dbReference type="Rhea" id="RHEA:23708"/>
        <dbReference type="Rhea" id="RHEA-COMP:9602"/>
        <dbReference type="Rhea" id="RHEA-COMP:9603"/>
        <dbReference type="ChEBI" id="CHEBI:15378"/>
        <dbReference type="ChEBI" id="CHEBI:58405"/>
        <dbReference type="ChEBI" id="CHEBI:60033"/>
        <dbReference type="ChEBI" id="CHEBI:78435"/>
        <dbReference type="EC" id="2.4.99.28"/>
    </reaction>
</comment>
<comment type="pathway">
    <text evidence="3 23">Cell wall biogenesis; peptidoglycan biosynthesis.</text>
</comment>
<dbReference type="Pfam" id="PF00912">
    <property type="entry name" value="Transgly"/>
    <property type="match status" value="1"/>
</dbReference>
<keyword evidence="17" id="KW-0511">Multifunctional enzyme</keyword>
<evidence type="ECO:0000259" key="27">
    <source>
        <dbReference type="Pfam" id="PF14814"/>
    </source>
</evidence>
<keyword evidence="7" id="KW-1003">Cell membrane</keyword>
<feature type="domain" description="Glycosyl transferase family 51" evidence="26">
    <location>
        <begin position="172"/>
        <end position="343"/>
    </location>
</feature>
<dbReference type="InterPro" id="IPR050396">
    <property type="entry name" value="Glycosyltr_51/Transpeptidase"/>
</dbReference>
<keyword evidence="9" id="KW-0645">Protease</keyword>
<evidence type="ECO:0000256" key="22">
    <source>
        <dbReference type="NCBIfam" id="TIGR02071"/>
    </source>
</evidence>
<evidence type="ECO:0000256" key="18">
    <source>
        <dbReference type="ARBA" id="ARBA00023316"/>
    </source>
</evidence>
<evidence type="ECO:0000256" key="14">
    <source>
        <dbReference type="ARBA" id="ARBA00022984"/>
    </source>
</evidence>
<dbReference type="Gene3D" id="3.40.710.10">
    <property type="entry name" value="DD-peptidase/beta-lactamase superfamily"/>
    <property type="match status" value="1"/>
</dbReference>
<evidence type="ECO:0000256" key="15">
    <source>
        <dbReference type="ARBA" id="ARBA00023136"/>
    </source>
</evidence>
<dbReference type="SUPFAM" id="SSF56601">
    <property type="entry name" value="beta-lactamase/transpeptidase-like"/>
    <property type="match status" value="1"/>
</dbReference>
<evidence type="ECO:0000256" key="21">
    <source>
        <dbReference type="ARBA" id="ARBA00049902"/>
    </source>
</evidence>
<comment type="subcellular location">
    <subcellularLocation>
        <location evidence="2">Cell membrane</location>
    </subcellularLocation>
</comment>
<dbReference type="PIRSF" id="PIRSF002799">
    <property type="entry name" value="PBP_1b"/>
    <property type="match status" value="1"/>
</dbReference>
<evidence type="ECO:0000256" key="4">
    <source>
        <dbReference type="ARBA" id="ARBA00007090"/>
    </source>
</evidence>
<evidence type="ECO:0000256" key="7">
    <source>
        <dbReference type="ARBA" id="ARBA00022475"/>
    </source>
</evidence>
<evidence type="ECO:0000256" key="16">
    <source>
        <dbReference type="ARBA" id="ARBA00023251"/>
    </source>
</evidence>
<keyword evidence="14 23" id="KW-0573">Peptidoglycan synthesis</keyword>
<comment type="caution">
    <text evidence="28">The sequence shown here is derived from an EMBL/GenBank/DDBJ whole genome shotgun (WGS) entry which is preliminary data.</text>
</comment>
<evidence type="ECO:0000256" key="3">
    <source>
        <dbReference type="ARBA" id="ARBA00004752"/>
    </source>
</evidence>
<evidence type="ECO:0000256" key="2">
    <source>
        <dbReference type="ARBA" id="ARBA00004236"/>
    </source>
</evidence>
<evidence type="ECO:0000259" key="26">
    <source>
        <dbReference type="Pfam" id="PF00912"/>
    </source>
</evidence>
<dbReference type="InterPro" id="IPR011813">
    <property type="entry name" value="PBP_1b"/>
</dbReference>
<evidence type="ECO:0000259" key="25">
    <source>
        <dbReference type="Pfam" id="PF00905"/>
    </source>
</evidence>
<keyword evidence="10 23" id="KW-0328">Glycosyltransferase</keyword>
<evidence type="ECO:0000256" key="9">
    <source>
        <dbReference type="ARBA" id="ARBA00022670"/>
    </source>
</evidence>
<evidence type="ECO:0000256" key="24">
    <source>
        <dbReference type="SAM" id="MobiDB-lite"/>
    </source>
</evidence>
<dbReference type="InterPro" id="IPR028166">
    <property type="entry name" value="UB2H"/>
</dbReference>
<dbReference type="Pfam" id="PF14814">
    <property type="entry name" value="UB2H"/>
    <property type="match status" value="1"/>
</dbReference>
<dbReference type="InterPro" id="IPR036950">
    <property type="entry name" value="PBP_transglycosylase"/>
</dbReference>
<dbReference type="NCBIfam" id="TIGR02074">
    <property type="entry name" value="PBP_1a_fam"/>
    <property type="match status" value="1"/>
</dbReference>
<evidence type="ECO:0000313" key="29">
    <source>
        <dbReference type="Proteomes" id="UP001524586"/>
    </source>
</evidence>